<dbReference type="GO" id="GO:0005743">
    <property type="term" value="C:mitochondrial inner membrane"/>
    <property type="evidence" value="ECO:0007669"/>
    <property type="project" value="EnsemblFungi"/>
</dbReference>
<dbReference type="AlphaFoldDB" id="G0VKK9"/>
<dbReference type="Proteomes" id="UP000001640">
    <property type="component" value="Chromosome 10"/>
</dbReference>
<evidence type="ECO:0000256" key="4">
    <source>
        <dbReference type="ARBA" id="ARBA00022989"/>
    </source>
</evidence>
<organism evidence="8 9">
    <name type="scientific">Naumovozyma castellii</name>
    <name type="common">Yeast</name>
    <name type="synonym">Saccharomyces castellii</name>
    <dbReference type="NCBI Taxonomy" id="27288"/>
    <lineage>
        <taxon>Eukaryota</taxon>
        <taxon>Fungi</taxon>
        <taxon>Dikarya</taxon>
        <taxon>Ascomycota</taxon>
        <taxon>Saccharomycotina</taxon>
        <taxon>Saccharomycetes</taxon>
        <taxon>Saccharomycetales</taxon>
        <taxon>Saccharomycetaceae</taxon>
        <taxon>Naumovozyma</taxon>
    </lineage>
</organism>
<dbReference type="GO" id="GO:0006067">
    <property type="term" value="P:ethanol metabolic process"/>
    <property type="evidence" value="ECO:0007669"/>
    <property type="project" value="EnsemblFungi"/>
</dbReference>
<evidence type="ECO:0000256" key="7">
    <source>
        <dbReference type="RuleBase" id="RU363053"/>
    </source>
</evidence>
<keyword evidence="4" id="KW-1133">Transmembrane helix</keyword>
<dbReference type="PANTHER" id="PTHR11266">
    <property type="entry name" value="PEROXISOMAL MEMBRANE PROTEIN 2, PXMP2 MPV17"/>
    <property type="match status" value="1"/>
</dbReference>
<evidence type="ECO:0000256" key="6">
    <source>
        <dbReference type="ARBA" id="ARBA00039302"/>
    </source>
</evidence>
<dbReference type="InParanoid" id="G0VKK9"/>
<keyword evidence="9" id="KW-1185">Reference proteome</keyword>
<dbReference type="EMBL" id="HE576761">
    <property type="protein sequence ID" value="CCC72046.1"/>
    <property type="molecule type" value="Genomic_DNA"/>
</dbReference>
<evidence type="ECO:0000256" key="5">
    <source>
        <dbReference type="ARBA" id="ARBA00023136"/>
    </source>
</evidence>
<keyword evidence="3" id="KW-0812">Transmembrane</keyword>
<dbReference type="STRING" id="1064592.G0VKK9"/>
<dbReference type="KEGG" id="ncs:NCAS_0J00670"/>
<dbReference type="RefSeq" id="XP_003678385.1">
    <property type="nucleotide sequence ID" value="XM_003678337.1"/>
</dbReference>
<dbReference type="eggNOG" id="KOG1944">
    <property type="taxonomic scope" value="Eukaryota"/>
</dbReference>
<evidence type="ECO:0000313" key="8">
    <source>
        <dbReference type="EMBL" id="CCC72046.1"/>
    </source>
</evidence>
<dbReference type="HOGENOM" id="CLU_049109_8_1_1"/>
<keyword evidence="5" id="KW-0472">Membrane</keyword>
<sequence>MKLFNLYNRCLRTHPKTTNAIMTGTLFGVGDISAQILFAPTEQPKQGDEIEQKKKNFDWHRTSRAVIYGSMIFSFIGDKWYKILQNNVKLPLRFQHNKSLSMLYKVSVDQLAFAPLGVPFYFSCMTIMEGGTMKDVETKIKTQWWRTLVTNWCVWPLFQMVNFTWVPLQHRLLAVNVVAIFWNTYLSYMNSRVPLEKQYPVHYPPVVE</sequence>
<accession>G0VKK9</accession>
<comment type="similarity">
    <text evidence="2 7">Belongs to the peroxisomal membrane protein PXMP2/4 family.</text>
</comment>
<reference key="2">
    <citation type="submission" date="2011-08" db="EMBL/GenBank/DDBJ databases">
        <title>Genome sequence of Naumovozyma castellii.</title>
        <authorList>
            <person name="Gordon J.L."/>
            <person name="Armisen D."/>
            <person name="Proux-Wera E."/>
            <person name="OhEigeartaigh S.S."/>
            <person name="Byrne K.P."/>
            <person name="Wolfe K.H."/>
        </authorList>
    </citation>
    <scope>NUCLEOTIDE SEQUENCE</scope>
    <source>
        <strain>Type strain:CBS 4309</strain>
    </source>
</reference>
<gene>
    <name evidence="8" type="primary">NCAS0J00670</name>
    <name evidence="8" type="ordered locus">NCAS_0J00670</name>
</gene>
<name>G0VKK9_NAUCA</name>
<dbReference type="InterPro" id="IPR007248">
    <property type="entry name" value="Mpv17_PMP22"/>
</dbReference>
<evidence type="ECO:0000313" key="9">
    <source>
        <dbReference type="Proteomes" id="UP000001640"/>
    </source>
</evidence>
<dbReference type="OrthoDB" id="430207at2759"/>
<reference evidence="8 9" key="1">
    <citation type="journal article" date="2011" name="Proc. Natl. Acad. Sci. U.S.A.">
        <title>Evolutionary erosion of yeast sex chromosomes by mating-type switching accidents.</title>
        <authorList>
            <person name="Gordon J.L."/>
            <person name="Armisen D."/>
            <person name="Proux-Wera E."/>
            <person name="Oheigeartaigh S.S."/>
            <person name="Byrne K.P."/>
            <person name="Wolfe K.H."/>
        </authorList>
    </citation>
    <scope>NUCLEOTIDE SEQUENCE [LARGE SCALE GENOMIC DNA]</scope>
    <source>
        <strain evidence="9">ATCC 76901 / BCRC 22586 / CBS 4309 / NBRC 1992 / NRRL Y-12630</strain>
    </source>
</reference>
<dbReference type="GeneID" id="96905744"/>
<evidence type="ECO:0000256" key="2">
    <source>
        <dbReference type="ARBA" id="ARBA00006824"/>
    </source>
</evidence>
<dbReference type="FunCoup" id="G0VKK9">
    <property type="interactions" value="629"/>
</dbReference>
<dbReference type="OMA" id="WYQSKLA"/>
<comment type="subcellular location">
    <subcellularLocation>
        <location evidence="1">Membrane</location>
        <topology evidence="1">Multi-pass membrane protein</topology>
    </subcellularLocation>
</comment>
<dbReference type="Pfam" id="PF04117">
    <property type="entry name" value="Mpv17_PMP22"/>
    <property type="match status" value="1"/>
</dbReference>
<proteinExistence type="inferred from homology"/>
<dbReference type="PANTHER" id="PTHR11266:SF17">
    <property type="entry name" value="PROTEIN MPV17"/>
    <property type="match status" value="1"/>
</dbReference>
<protein>
    <recommendedName>
        <fullName evidence="6">Protein SYM1</fullName>
    </recommendedName>
</protein>
<evidence type="ECO:0000256" key="1">
    <source>
        <dbReference type="ARBA" id="ARBA00004141"/>
    </source>
</evidence>
<evidence type="ECO:0000256" key="3">
    <source>
        <dbReference type="ARBA" id="ARBA00022692"/>
    </source>
</evidence>